<evidence type="ECO:0000256" key="2">
    <source>
        <dbReference type="ARBA" id="ARBA00022692"/>
    </source>
</evidence>
<dbReference type="EMBL" id="JACHDY010000002">
    <property type="protein sequence ID" value="MBB5316666.1"/>
    <property type="molecule type" value="Genomic_DNA"/>
</dbReference>
<keyword evidence="3 5" id="KW-1133">Transmembrane helix</keyword>
<keyword evidence="7" id="KW-1185">Reference proteome</keyword>
<feature type="transmembrane region" description="Helical" evidence="5">
    <location>
        <begin position="25"/>
        <end position="43"/>
    </location>
</feature>
<proteinExistence type="predicted"/>
<feature type="transmembrane region" description="Helical" evidence="5">
    <location>
        <begin position="238"/>
        <end position="261"/>
    </location>
</feature>
<keyword evidence="4 5" id="KW-0472">Membrane</keyword>
<evidence type="ECO:0000256" key="4">
    <source>
        <dbReference type="ARBA" id="ARBA00023136"/>
    </source>
</evidence>
<dbReference type="GO" id="GO:0016020">
    <property type="term" value="C:membrane"/>
    <property type="evidence" value="ECO:0007669"/>
    <property type="project" value="UniProtKB-SubCell"/>
</dbReference>
<dbReference type="Pfam" id="PF04610">
    <property type="entry name" value="TrbL"/>
    <property type="match status" value="1"/>
</dbReference>
<evidence type="ECO:0000256" key="5">
    <source>
        <dbReference type="SAM" id="Phobius"/>
    </source>
</evidence>
<feature type="transmembrane region" description="Helical" evidence="5">
    <location>
        <begin position="137"/>
        <end position="162"/>
    </location>
</feature>
<feature type="transmembrane region" description="Helical" evidence="5">
    <location>
        <begin position="55"/>
        <end position="75"/>
    </location>
</feature>
<name>A0A7W8IGC4_9BACT</name>
<reference evidence="6" key="1">
    <citation type="submission" date="2020-08" db="EMBL/GenBank/DDBJ databases">
        <title>Genomic Encyclopedia of Type Strains, Phase IV (KMG-V): Genome sequencing to study the core and pangenomes of soil and plant-associated prokaryotes.</title>
        <authorList>
            <person name="Whitman W."/>
        </authorList>
    </citation>
    <scope>NUCLEOTIDE SEQUENCE [LARGE SCALE GENOMIC DNA]</scope>
    <source>
        <strain evidence="6">M8UP27</strain>
    </source>
</reference>
<evidence type="ECO:0000256" key="3">
    <source>
        <dbReference type="ARBA" id="ARBA00022989"/>
    </source>
</evidence>
<keyword evidence="2 5" id="KW-0812">Transmembrane</keyword>
<evidence type="ECO:0000256" key="1">
    <source>
        <dbReference type="ARBA" id="ARBA00004141"/>
    </source>
</evidence>
<comment type="subcellular location">
    <subcellularLocation>
        <location evidence="1">Membrane</location>
        <topology evidence="1">Multi-pass membrane protein</topology>
    </subcellularLocation>
</comment>
<evidence type="ECO:0000313" key="7">
    <source>
        <dbReference type="Proteomes" id="UP000568106"/>
    </source>
</evidence>
<dbReference type="InterPro" id="IPR007688">
    <property type="entry name" value="Conjugal_tfr_TrbL/VirB6"/>
</dbReference>
<feature type="transmembrane region" description="Helical" evidence="5">
    <location>
        <begin position="198"/>
        <end position="217"/>
    </location>
</feature>
<sequence>MDLFLWITQACNTLTSTVAPSVDAMGVHICVALATIMLVWFGVQEALASAQGGPGFSVAKFLNFFMLITFAYVMVNFYDSSIPGIGYSLKGFINGGAQHLVDLIGTDSAANILNTLRQAETNEGPGMMATVTNPYNAIIFALIQVLIALLSALISVIIAYGAVASAVVGMLGPIFIPFLVFDKLEFLFWGWLRAFLGFSFYKVVAAATLSILSQLLAHYYSMMSGFVDPAQMVEKLPVLILLVVVNGFILLKIPAMTATIFSGHTGGHDAGTGIITGLATTALMG</sequence>
<evidence type="ECO:0000313" key="6">
    <source>
        <dbReference type="EMBL" id="MBB5316666.1"/>
    </source>
</evidence>
<evidence type="ECO:0008006" key="8">
    <source>
        <dbReference type="Google" id="ProtNLM"/>
    </source>
</evidence>
<dbReference type="Proteomes" id="UP000568106">
    <property type="component" value="Unassembled WGS sequence"/>
</dbReference>
<dbReference type="AlphaFoldDB" id="A0A7W8IGC4"/>
<dbReference type="GO" id="GO:0030255">
    <property type="term" value="P:protein secretion by the type IV secretion system"/>
    <property type="evidence" value="ECO:0007669"/>
    <property type="project" value="InterPro"/>
</dbReference>
<protein>
    <recommendedName>
        <fullName evidence="8">Type IV secretion system protein</fullName>
    </recommendedName>
</protein>
<comment type="caution">
    <text evidence="6">The sequence shown here is derived from an EMBL/GenBank/DDBJ whole genome shotgun (WGS) entry which is preliminary data.</text>
</comment>
<gene>
    <name evidence="6" type="ORF">HDF09_001335</name>
</gene>
<accession>A0A7W8IGC4</accession>
<organism evidence="6 7">
    <name type="scientific">Tunturiibacter empetritectus</name>
    <dbReference type="NCBI Taxonomy" id="3069691"/>
    <lineage>
        <taxon>Bacteria</taxon>
        <taxon>Pseudomonadati</taxon>
        <taxon>Acidobacteriota</taxon>
        <taxon>Terriglobia</taxon>
        <taxon>Terriglobales</taxon>
        <taxon>Acidobacteriaceae</taxon>
        <taxon>Tunturiibacter</taxon>
    </lineage>
</organism>